<organism evidence="2 3">
    <name type="scientific">Duganella levis</name>
    <dbReference type="NCBI Taxonomy" id="2692169"/>
    <lineage>
        <taxon>Bacteria</taxon>
        <taxon>Pseudomonadati</taxon>
        <taxon>Pseudomonadota</taxon>
        <taxon>Betaproteobacteria</taxon>
        <taxon>Burkholderiales</taxon>
        <taxon>Oxalobacteraceae</taxon>
        <taxon>Telluria group</taxon>
        <taxon>Duganella</taxon>
    </lineage>
</organism>
<keyword evidence="1" id="KW-1133">Transmembrane helix</keyword>
<proteinExistence type="predicted"/>
<evidence type="ECO:0000256" key="1">
    <source>
        <dbReference type="SAM" id="Phobius"/>
    </source>
</evidence>
<evidence type="ECO:0000313" key="3">
    <source>
        <dbReference type="Proteomes" id="UP000642144"/>
    </source>
</evidence>
<name>A0ABW9W6K2_9BURK</name>
<reference evidence="2 3" key="1">
    <citation type="submission" date="2019-12" db="EMBL/GenBank/DDBJ databases">
        <title>Novel species isolated from a subtropical stream in China.</title>
        <authorList>
            <person name="Lu H."/>
        </authorList>
    </citation>
    <scope>NUCLEOTIDE SEQUENCE [LARGE SCALE GENOMIC DNA]</scope>
    <source>
        <strain evidence="2 3">CY42W</strain>
    </source>
</reference>
<keyword evidence="1" id="KW-0812">Transmembrane</keyword>
<dbReference type="RefSeq" id="WP_161057302.1">
    <property type="nucleotide sequence ID" value="NZ_WWCT01000024.1"/>
</dbReference>
<protein>
    <submittedName>
        <fullName evidence="2">Uncharacterized protein</fullName>
    </submittedName>
</protein>
<feature type="transmembrane region" description="Helical" evidence="1">
    <location>
        <begin position="32"/>
        <end position="52"/>
    </location>
</feature>
<comment type="caution">
    <text evidence="2">The sequence shown here is derived from an EMBL/GenBank/DDBJ whole genome shotgun (WGS) entry which is preliminary data.</text>
</comment>
<keyword evidence="3" id="KW-1185">Reference proteome</keyword>
<gene>
    <name evidence="2" type="ORF">GTP69_24345</name>
</gene>
<evidence type="ECO:0000313" key="2">
    <source>
        <dbReference type="EMBL" id="MYN29536.1"/>
    </source>
</evidence>
<dbReference type="Proteomes" id="UP000642144">
    <property type="component" value="Unassembled WGS sequence"/>
</dbReference>
<dbReference type="EMBL" id="WWCT01000024">
    <property type="protein sequence ID" value="MYN29536.1"/>
    <property type="molecule type" value="Genomic_DNA"/>
</dbReference>
<accession>A0ABW9W6K2</accession>
<sequence>MNDLSNEVCVNFAQLDAKFANIEVKIDRMVRVLAIGWFATQLSAAALVVAAVKCL</sequence>
<keyword evidence="1" id="KW-0472">Membrane</keyword>